<dbReference type="WBParaSite" id="ASIM_0000461001-mRNA-1">
    <property type="protein sequence ID" value="ASIM_0000461001-mRNA-1"/>
    <property type="gene ID" value="ASIM_0000461001"/>
</dbReference>
<evidence type="ECO:0000313" key="1">
    <source>
        <dbReference type="EMBL" id="VDK23808.1"/>
    </source>
</evidence>
<dbReference type="Pfam" id="PF00221">
    <property type="entry name" value="Lyase_aromatic"/>
    <property type="match status" value="1"/>
</dbReference>
<sequence>MDYLAIAVHELAQMSERRLERLVNHELSGLPTFLACDGGFNSGFMVVQLCSASLVSENKVLCHPASADSIPTSCSQEDHVSMGAFSARKALTVVENVEGVLAMELLAACQGMEFLKPLKSTAPLQKVYELVRSVSGPVHADRSLQPDIKAVAELLRQGKVWEVVEPHVTTMADMEVLDPDALRNTFKTPTGAGIAGVYDSDNNINNNINSNNNNNDPNNNIMIT</sequence>
<dbReference type="AlphaFoldDB" id="A0A0M3JAI9"/>
<organism evidence="3">
    <name type="scientific">Anisakis simplex</name>
    <name type="common">Herring worm</name>
    <dbReference type="NCBI Taxonomy" id="6269"/>
    <lineage>
        <taxon>Eukaryota</taxon>
        <taxon>Metazoa</taxon>
        <taxon>Ecdysozoa</taxon>
        <taxon>Nematoda</taxon>
        <taxon>Chromadorea</taxon>
        <taxon>Rhabditida</taxon>
        <taxon>Spirurina</taxon>
        <taxon>Ascaridomorpha</taxon>
        <taxon>Ascaridoidea</taxon>
        <taxon>Anisakidae</taxon>
        <taxon>Anisakis</taxon>
        <taxon>Anisakis simplex complex</taxon>
    </lineage>
</organism>
<keyword evidence="2" id="KW-1185">Reference proteome</keyword>
<reference evidence="1 2" key="2">
    <citation type="submission" date="2018-11" db="EMBL/GenBank/DDBJ databases">
        <authorList>
            <consortium name="Pathogen Informatics"/>
        </authorList>
    </citation>
    <scope>NUCLEOTIDE SEQUENCE [LARGE SCALE GENOMIC DNA]</scope>
</reference>
<proteinExistence type="predicted"/>
<gene>
    <name evidence="1" type="ORF">ASIM_LOCUS4421</name>
</gene>
<reference evidence="3" key="1">
    <citation type="submission" date="2017-02" db="UniProtKB">
        <authorList>
            <consortium name="WormBaseParasite"/>
        </authorList>
    </citation>
    <scope>IDENTIFICATION</scope>
</reference>
<name>A0A0M3JAI9_ANISI</name>
<dbReference type="EMBL" id="UYRR01007671">
    <property type="protein sequence ID" value="VDK23808.1"/>
    <property type="molecule type" value="Genomic_DNA"/>
</dbReference>
<dbReference type="GO" id="GO:0003824">
    <property type="term" value="F:catalytic activity"/>
    <property type="evidence" value="ECO:0007669"/>
    <property type="project" value="InterPro"/>
</dbReference>
<dbReference type="OrthoDB" id="10051290at2759"/>
<evidence type="ECO:0000313" key="2">
    <source>
        <dbReference type="Proteomes" id="UP000267096"/>
    </source>
</evidence>
<dbReference type="InterPro" id="IPR008948">
    <property type="entry name" value="L-Aspartase-like"/>
</dbReference>
<dbReference type="InterPro" id="IPR001106">
    <property type="entry name" value="Aromatic_Lyase"/>
</dbReference>
<protein>
    <submittedName>
        <fullName evidence="3">Probable histidine ammonia-lyase (inferred by orthology to a C. elegans protein)</fullName>
    </submittedName>
</protein>
<accession>A0A0M3JAI9</accession>
<dbReference type="Gene3D" id="1.20.200.10">
    <property type="entry name" value="Fumarase/aspartase (Central domain)"/>
    <property type="match status" value="1"/>
</dbReference>
<dbReference type="Proteomes" id="UP000267096">
    <property type="component" value="Unassembled WGS sequence"/>
</dbReference>
<evidence type="ECO:0000313" key="3">
    <source>
        <dbReference type="WBParaSite" id="ASIM_0000461001-mRNA-1"/>
    </source>
</evidence>
<dbReference type="SUPFAM" id="SSF48557">
    <property type="entry name" value="L-aspartase-like"/>
    <property type="match status" value="1"/>
</dbReference>
<dbReference type="PANTHER" id="PTHR10362">
    <property type="entry name" value="HISTIDINE AMMONIA-LYASE"/>
    <property type="match status" value="1"/>
</dbReference>